<dbReference type="SUPFAM" id="SSF52540">
    <property type="entry name" value="P-loop containing nucleoside triphosphate hydrolases"/>
    <property type="match status" value="1"/>
</dbReference>
<proteinExistence type="predicted"/>
<dbReference type="InterPro" id="IPR012381">
    <property type="entry name" value="EutP_PduV"/>
</dbReference>
<dbReference type="EMBL" id="CP016809">
    <property type="protein sequence ID" value="ANY71237.1"/>
    <property type="molecule type" value="Genomic_DNA"/>
</dbReference>
<accession>A0A1B2DU68</accession>
<dbReference type="AlphaFoldDB" id="A0A1B2DU68"/>
<dbReference type="GO" id="GO:0006576">
    <property type="term" value="P:biogenic amine metabolic process"/>
    <property type="evidence" value="ECO:0007669"/>
    <property type="project" value="InterPro"/>
</dbReference>
<name>A0A1B2DU68_9BACL</name>
<sequence>MNKILIMGSVASGKTTLARRLSEQLHIPWFELDAIVHHQTSTGRYKRTEEEQIEVRHSEKLIRLRDNDSLNIW</sequence>
<reference evidence="1" key="1">
    <citation type="submission" date="2016-08" db="EMBL/GenBank/DDBJ databases">
        <title>Complete Genome Seqeunce of Paenibacillus sp. nov. IHBB 9852 from high altitute lake of Indian trans-Himalayas.</title>
        <authorList>
            <person name="Kiran S."/>
            <person name="Swarnkar M.K."/>
            <person name="Rana A."/>
            <person name="Tewari R."/>
            <person name="Gulati A."/>
        </authorList>
    </citation>
    <scope>NUCLEOTIDE SEQUENCE [LARGE SCALE GENOMIC DNA]</scope>
    <source>
        <strain evidence="1">IHBB 9852</strain>
    </source>
</reference>
<dbReference type="Gene3D" id="3.40.50.300">
    <property type="entry name" value="P-loop containing nucleotide triphosphate hydrolases"/>
    <property type="match status" value="1"/>
</dbReference>
<gene>
    <name evidence="1" type="ORF">BBD41_00775</name>
</gene>
<evidence type="ECO:0000313" key="1">
    <source>
        <dbReference type="EMBL" id="ANY71237.1"/>
    </source>
</evidence>
<dbReference type="RefSeq" id="WP_099476394.1">
    <property type="nucleotide sequence ID" value="NZ_CP016809.1"/>
</dbReference>
<protein>
    <recommendedName>
        <fullName evidence="2">Shikimate kinase</fullName>
    </recommendedName>
</protein>
<organism evidence="1">
    <name type="scientific">Paenibacillus ihbetae</name>
    <dbReference type="NCBI Taxonomy" id="1870820"/>
    <lineage>
        <taxon>Bacteria</taxon>
        <taxon>Bacillati</taxon>
        <taxon>Bacillota</taxon>
        <taxon>Bacilli</taxon>
        <taxon>Bacillales</taxon>
        <taxon>Paenibacillaceae</taxon>
        <taxon>Paenibacillus</taxon>
    </lineage>
</organism>
<dbReference type="KEGG" id="pib:BBD41_00775"/>
<dbReference type="Pfam" id="PF10662">
    <property type="entry name" value="PduV-EutP"/>
    <property type="match status" value="1"/>
</dbReference>
<dbReference type="InterPro" id="IPR027417">
    <property type="entry name" value="P-loop_NTPase"/>
</dbReference>
<dbReference type="GO" id="GO:0005524">
    <property type="term" value="F:ATP binding"/>
    <property type="evidence" value="ECO:0007669"/>
    <property type="project" value="InterPro"/>
</dbReference>
<evidence type="ECO:0008006" key="2">
    <source>
        <dbReference type="Google" id="ProtNLM"/>
    </source>
</evidence>